<keyword evidence="2" id="KW-0732">Signal</keyword>
<dbReference type="EMBL" id="JAYGHY010000004">
    <property type="protein sequence ID" value="MEA5441405.1"/>
    <property type="molecule type" value="Genomic_DNA"/>
</dbReference>
<dbReference type="RefSeq" id="WP_323355540.1">
    <property type="nucleotide sequence ID" value="NZ_JAYGHY010000004.1"/>
</dbReference>
<organism evidence="3 4">
    <name type="scientific">Cyanobium gracile UHCC 0281</name>
    <dbReference type="NCBI Taxonomy" id="3110309"/>
    <lineage>
        <taxon>Bacteria</taxon>
        <taxon>Bacillati</taxon>
        <taxon>Cyanobacteriota</taxon>
        <taxon>Cyanophyceae</taxon>
        <taxon>Synechococcales</taxon>
        <taxon>Prochlorococcaceae</taxon>
        <taxon>Cyanobium</taxon>
    </lineage>
</organism>
<evidence type="ECO:0000256" key="2">
    <source>
        <dbReference type="SAM" id="SignalP"/>
    </source>
</evidence>
<accession>A0ABU5SSF9</accession>
<comment type="caution">
    <text evidence="3">The sequence shown here is derived from an EMBL/GenBank/DDBJ whole genome shotgun (WGS) entry which is preliminary data.</text>
</comment>
<reference evidence="3 4" key="1">
    <citation type="submission" date="2023-12" db="EMBL/GenBank/DDBJ databases">
        <title>Baltic Sea Cyanobacteria.</title>
        <authorList>
            <person name="Delbaje E."/>
            <person name="Fewer D.P."/>
            <person name="Shishido T.K."/>
        </authorList>
    </citation>
    <scope>NUCLEOTIDE SEQUENCE [LARGE SCALE GENOMIC DNA]</scope>
    <source>
        <strain evidence="3 4">UHCC 0281</strain>
    </source>
</reference>
<dbReference type="Proteomes" id="UP001302329">
    <property type="component" value="Unassembled WGS sequence"/>
</dbReference>
<evidence type="ECO:0000313" key="4">
    <source>
        <dbReference type="Proteomes" id="UP001302329"/>
    </source>
</evidence>
<name>A0ABU5SSF9_9CYAN</name>
<feature type="signal peptide" evidence="2">
    <location>
        <begin position="1"/>
        <end position="23"/>
    </location>
</feature>
<sequence>MRCRSAAWLVGPAFLFSSLAALAAPARSAEAMPMAVQLRTSAPALDGTDPITGPRSHLSRDWIGLRPVEADTPILVLAGHADSQGIAGSGTSGAAVAAGAPPMVPGISDELYWNMVVAETVVALGQQRGLRISYYRPPFRTISDGDHPSTNWSVGRQHAASGGYALEIHFDAWGPDGVGSGLIPPLHRPFGRLDESLAEAFGGFPMAFRGGLGGPRRGIALLEVGKLEGRLERSLRNPATRPDTVMAIASRIVTALEVGLGRSPTPQPLSPQPGVVGSAPPGKRLQASSGGE</sequence>
<feature type="chain" id="PRO_5046197315" evidence="2">
    <location>
        <begin position="24"/>
        <end position="292"/>
    </location>
</feature>
<proteinExistence type="predicted"/>
<protein>
    <submittedName>
        <fullName evidence="3">Dehydrogenase</fullName>
    </submittedName>
</protein>
<keyword evidence="4" id="KW-1185">Reference proteome</keyword>
<evidence type="ECO:0000313" key="3">
    <source>
        <dbReference type="EMBL" id="MEA5441405.1"/>
    </source>
</evidence>
<feature type="region of interest" description="Disordered" evidence="1">
    <location>
        <begin position="262"/>
        <end position="292"/>
    </location>
</feature>
<gene>
    <name evidence="3" type="ORF">VB739_02450</name>
</gene>
<evidence type="ECO:0000256" key="1">
    <source>
        <dbReference type="SAM" id="MobiDB-lite"/>
    </source>
</evidence>